<dbReference type="CDD" id="cd03429">
    <property type="entry name" value="NUDIX_NADH_pyrophosphatase_Nudt13"/>
    <property type="match status" value="1"/>
</dbReference>
<dbReference type="PANTHER" id="PTHR42904:SF6">
    <property type="entry name" value="NAD-CAPPED RNA HYDROLASE NUDT12"/>
    <property type="match status" value="1"/>
</dbReference>
<dbReference type="GO" id="GO:0006742">
    <property type="term" value="P:NADP+ catabolic process"/>
    <property type="evidence" value="ECO:0007669"/>
    <property type="project" value="TreeGrafter"/>
</dbReference>
<dbReference type="EMBL" id="AZFC01000003">
    <property type="protein sequence ID" value="KRL50106.1"/>
    <property type="molecule type" value="Genomic_DNA"/>
</dbReference>
<dbReference type="InterPro" id="IPR015376">
    <property type="entry name" value="Znr_NADH_PPase"/>
</dbReference>
<dbReference type="InterPro" id="IPR050241">
    <property type="entry name" value="NAD-cap_RNA_hydrolase_NudC"/>
</dbReference>
<evidence type="ECO:0000313" key="12">
    <source>
        <dbReference type="Proteomes" id="UP000051835"/>
    </source>
</evidence>
<comment type="catalytic activity">
    <reaction evidence="9">
        <text>a 5'-end NAD(+)-phospho-ribonucleoside in mRNA + H2O = a 5'-end phospho-adenosine-phospho-ribonucleoside in mRNA + beta-nicotinamide D-ribonucleotide + 2 H(+)</text>
        <dbReference type="Rhea" id="RHEA:60876"/>
        <dbReference type="Rhea" id="RHEA-COMP:15698"/>
        <dbReference type="Rhea" id="RHEA-COMP:15719"/>
        <dbReference type="ChEBI" id="CHEBI:14649"/>
        <dbReference type="ChEBI" id="CHEBI:15377"/>
        <dbReference type="ChEBI" id="CHEBI:15378"/>
        <dbReference type="ChEBI" id="CHEBI:144029"/>
        <dbReference type="ChEBI" id="CHEBI:144051"/>
    </reaction>
    <physiologicalReaction direction="left-to-right" evidence="9">
        <dbReference type="Rhea" id="RHEA:60877"/>
    </physiologicalReaction>
</comment>
<evidence type="ECO:0000256" key="9">
    <source>
        <dbReference type="ARBA" id="ARBA00023679"/>
    </source>
</evidence>
<evidence type="ECO:0000259" key="10">
    <source>
        <dbReference type="PROSITE" id="PS51462"/>
    </source>
</evidence>
<dbReference type="Gene3D" id="3.90.79.10">
    <property type="entry name" value="Nucleoside Triphosphate Pyrophosphohydrolase"/>
    <property type="match status" value="1"/>
</dbReference>
<keyword evidence="7" id="KW-0460">Magnesium</keyword>
<dbReference type="GO" id="GO:0035529">
    <property type="term" value="F:NADH pyrophosphatase activity"/>
    <property type="evidence" value="ECO:0007669"/>
    <property type="project" value="TreeGrafter"/>
</dbReference>
<dbReference type="NCBIfam" id="NF001299">
    <property type="entry name" value="PRK00241.1"/>
    <property type="match status" value="1"/>
</dbReference>
<proteinExistence type="inferred from homology"/>
<keyword evidence="5" id="KW-0479">Metal-binding</keyword>
<evidence type="ECO:0000256" key="2">
    <source>
        <dbReference type="ARBA" id="ARBA00001947"/>
    </source>
</evidence>
<dbReference type="SUPFAM" id="SSF55811">
    <property type="entry name" value="Nudix"/>
    <property type="match status" value="1"/>
</dbReference>
<comment type="cofactor">
    <cofactor evidence="2">
        <name>Zn(2+)</name>
        <dbReference type="ChEBI" id="CHEBI:29105"/>
    </cofactor>
</comment>
<comment type="caution">
    <text evidence="11">The sequence shown here is derived from an EMBL/GenBank/DDBJ whole genome shotgun (WGS) entry which is preliminary data.</text>
</comment>
<comment type="cofactor">
    <cofactor evidence="1">
        <name>Mg(2+)</name>
        <dbReference type="ChEBI" id="CHEBI:18420"/>
    </cofactor>
</comment>
<dbReference type="PANTHER" id="PTHR42904">
    <property type="entry name" value="NUDIX HYDROLASE, NUDC SUBFAMILY"/>
    <property type="match status" value="1"/>
</dbReference>
<name>A0A0R1R5V4_9LACO</name>
<dbReference type="PATRIC" id="fig|1423805.4.peg.2299"/>
<reference evidence="11 12" key="1">
    <citation type="journal article" date="2015" name="Genome Announc.">
        <title>Expanding the biotechnology potential of lactobacilli through comparative genomics of 213 strains and associated genera.</title>
        <authorList>
            <person name="Sun Z."/>
            <person name="Harris H.M."/>
            <person name="McCann A."/>
            <person name="Guo C."/>
            <person name="Argimon S."/>
            <person name="Zhang W."/>
            <person name="Yang X."/>
            <person name="Jeffery I.B."/>
            <person name="Cooney J.C."/>
            <person name="Kagawa T.F."/>
            <person name="Liu W."/>
            <person name="Song Y."/>
            <person name="Salvetti E."/>
            <person name="Wrobel A."/>
            <person name="Rasinkangas P."/>
            <person name="Parkhill J."/>
            <person name="Rea M.C."/>
            <person name="O'Sullivan O."/>
            <person name="Ritari J."/>
            <person name="Douillard F.P."/>
            <person name="Paul Ross R."/>
            <person name="Yang R."/>
            <person name="Briner A.E."/>
            <person name="Felis G.E."/>
            <person name="de Vos W.M."/>
            <person name="Barrangou R."/>
            <person name="Klaenhammer T.R."/>
            <person name="Caufield P.W."/>
            <person name="Cui Y."/>
            <person name="Zhang H."/>
            <person name="O'Toole P.W."/>
        </authorList>
    </citation>
    <scope>NUCLEOTIDE SEQUENCE [LARGE SCALE GENOMIC DNA]</scope>
    <source>
        <strain evidence="11 12">DSM 15429</strain>
    </source>
</reference>
<evidence type="ECO:0000256" key="3">
    <source>
        <dbReference type="ARBA" id="ARBA00009595"/>
    </source>
</evidence>
<evidence type="ECO:0000256" key="4">
    <source>
        <dbReference type="ARBA" id="ARBA00012381"/>
    </source>
</evidence>
<organism evidence="11 12">
    <name type="scientific">Levilactobacillus spicheri DSM 15429</name>
    <dbReference type="NCBI Taxonomy" id="1423805"/>
    <lineage>
        <taxon>Bacteria</taxon>
        <taxon>Bacillati</taxon>
        <taxon>Bacillota</taxon>
        <taxon>Bacilli</taxon>
        <taxon>Lactobacillales</taxon>
        <taxon>Lactobacillaceae</taxon>
        <taxon>Levilactobacillus</taxon>
    </lineage>
</organism>
<dbReference type="Gene3D" id="3.90.79.20">
    <property type="match status" value="1"/>
</dbReference>
<gene>
    <name evidence="11" type="ORF">FD37_GL002236</name>
</gene>
<protein>
    <recommendedName>
        <fullName evidence="4">NAD(+) diphosphatase</fullName>
        <ecNumber evidence="4">3.6.1.22</ecNumber>
    </recommendedName>
</protein>
<evidence type="ECO:0000256" key="8">
    <source>
        <dbReference type="ARBA" id="ARBA00023027"/>
    </source>
</evidence>
<dbReference type="InterPro" id="IPR020084">
    <property type="entry name" value="NUDIX_hydrolase_CS"/>
</dbReference>
<dbReference type="InterPro" id="IPR015797">
    <property type="entry name" value="NUDIX_hydrolase-like_dom_sf"/>
</dbReference>
<feature type="domain" description="Nudix hydrolase" evidence="10">
    <location>
        <begin position="177"/>
        <end position="302"/>
    </location>
</feature>
<dbReference type="EC" id="3.6.1.22" evidence="4"/>
<accession>A0A0R1R5V4</accession>
<dbReference type="GO" id="GO:0019677">
    <property type="term" value="P:NAD+ catabolic process"/>
    <property type="evidence" value="ECO:0007669"/>
    <property type="project" value="TreeGrafter"/>
</dbReference>
<dbReference type="Proteomes" id="UP000051835">
    <property type="component" value="Unassembled WGS sequence"/>
</dbReference>
<dbReference type="AlphaFoldDB" id="A0A0R1R5V4"/>
<evidence type="ECO:0000256" key="1">
    <source>
        <dbReference type="ARBA" id="ARBA00001946"/>
    </source>
</evidence>
<dbReference type="PROSITE" id="PS51462">
    <property type="entry name" value="NUDIX"/>
    <property type="match status" value="1"/>
</dbReference>
<dbReference type="InterPro" id="IPR000086">
    <property type="entry name" value="NUDIX_hydrolase_dom"/>
</dbReference>
<keyword evidence="8" id="KW-0520">NAD</keyword>
<evidence type="ECO:0000256" key="6">
    <source>
        <dbReference type="ARBA" id="ARBA00022801"/>
    </source>
</evidence>
<dbReference type="PROSITE" id="PS00893">
    <property type="entry name" value="NUDIX_BOX"/>
    <property type="match status" value="1"/>
</dbReference>
<dbReference type="Pfam" id="PF00293">
    <property type="entry name" value="NUDIX"/>
    <property type="match status" value="1"/>
</dbReference>
<evidence type="ECO:0000256" key="5">
    <source>
        <dbReference type="ARBA" id="ARBA00022723"/>
    </source>
</evidence>
<sequence>MGPLMKKIEWAASGRHLSGQARHTDEKRTVTMIQDIAPHHFDNTYAHKRAPQATDYVIVYDQRHVLLTAAQQLPRYRDVQHLWSTGANRLTYLFAIDQTGFFLLSGPVPVPRGWALAPDNVFRQLTPDYLAFAGTVAVHLGEWYAQNQFCGACGHRLEPVATDRALRCPNCHRTVFPRISPAIIVGVTQGDQLLLTRFLTGYQKHTLISGYTEIGETLEDTVRREVHEEVGLAVERLRYFGSQPWGLSGSLLAGFFADLDHAAAITLEHDELAEARWYRRDELPHDDGTRSLTWQMIEAFRQGKA</sequence>
<evidence type="ECO:0000313" key="11">
    <source>
        <dbReference type="EMBL" id="KRL50106.1"/>
    </source>
</evidence>
<dbReference type="Pfam" id="PF09297">
    <property type="entry name" value="Zn_ribbon_NUD"/>
    <property type="match status" value="1"/>
</dbReference>
<keyword evidence="6" id="KW-0378">Hydrolase</keyword>
<evidence type="ECO:0000256" key="7">
    <source>
        <dbReference type="ARBA" id="ARBA00022842"/>
    </source>
</evidence>
<dbReference type="GO" id="GO:0046872">
    <property type="term" value="F:metal ion binding"/>
    <property type="evidence" value="ECO:0007669"/>
    <property type="project" value="UniProtKB-KW"/>
</dbReference>
<dbReference type="GO" id="GO:0005829">
    <property type="term" value="C:cytosol"/>
    <property type="evidence" value="ECO:0007669"/>
    <property type="project" value="TreeGrafter"/>
</dbReference>
<comment type="similarity">
    <text evidence="3">Belongs to the Nudix hydrolase family. NudC subfamily.</text>
</comment>
<dbReference type="InterPro" id="IPR049734">
    <property type="entry name" value="NudC-like_C"/>
</dbReference>